<proteinExistence type="predicted"/>
<reference evidence="3" key="1">
    <citation type="submission" date="2023-07" db="EMBL/GenBank/DDBJ databases">
        <title>Characterization of two Paracoccaceae strains isolated from Phycosphere and proposal of Xinfangfangia lacusdiani sp. nov.</title>
        <authorList>
            <person name="Deng Y."/>
            <person name="Zhang Y.Q."/>
        </authorList>
    </citation>
    <scope>NUCLEOTIDE SEQUENCE [LARGE SCALE GENOMIC DNA]</scope>
    <source>
        <strain evidence="3">CPCC 101403</strain>
    </source>
</reference>
<sequence>MTAKHGGKRAGAGRPAGAKARATIEHKRTLSEMAQEHTEDAIRTLAEIMKDDAAPPNARVAAVNVLLDRGYGKPRQEIDHSSTDGTMTPLTGFVLEVMDEADIPGDETAAGLPN</sequence>
<protein>
    <submittedName>
        <fullName evidence="2">Uncharacterized protein</fullName>
    </submittedName>
</protein>
<dbReference type="Proteomes" id="UP001251085">
    <property type="component" value="Unassembled WGS sequence"/>
</dbReference>
<feature type="compositionally biased region" description="Low complexity" evidence="1">
    <location>
        <begin position="12"/>
        <end position="21"/>
    </location>
</feature>
<evidence type="ECO:0000256" key="1">
    <source>
        <dbReference type="SAM" id="MobiDB-lite"/>
    </source>
</evidence>
<dbReference type="RefSeq" id="WP_311758289.1">
    <property type="nucleotide sequence ID" value="NZ_JAVRQI010000003.1"/>
</dbReference>
<keyword evidence="3" id="KW-1185">Reference proteome</keyword>
<name>A0ABU3EAD2_9RHOB</name>
<comment type="caution">
    <text evidence="2">The sequence shown here is derived from an EMBL/GenBank/DDBJ whole genome shotgun (WGS) entry which is preliminary data.</text>
</comment>
<organism evidence="2 3">
    <name type="scientific">Paracoccus broussonetiae</name>
    <dbReference type="NCBI Taxonomy" id="3075834"/>
    <lineage>
        <taxon>Bacteria</taxon>
        <taxon>Pseudomonadati</taxon>
        <taxon>Pseudomonadota</taxon>
        <taxon>Alphaproteobacteria</taxon>
        <taxon>Rhodobacterales</taxon>
        <taxon>Paracoccaceae</taxon>
        <taxon>Paracoccus</taxon>
    </lineage>
</organism>
<evidence type="ECO:0000313" key="2">
    <source>
        <dbReference type="EMBL" id="MDT1061185.1"/>
    </source>
</evidence>
<gene>
    <name evidence="2" type="ORF">RM190_04890</name>
</gene>
<feature type="region of interest" description="Disordered" evidence="1">
    <location>
        <begin position="1"/>
        <end position="22"/>
    </location>
</feature>
<accession>A0ABU3EAD2</accession>
<evidence type="ECO:0000313" key="3">
    <source>
        <dbReference type="Proteomes" id="UP001251085"/>
    </source>
</evidence>
<dbReference type="EMBL" id="JAVRQI010000003">
    <property type="protein sequence ID" value="MDT1061185.1"/>
    <property type="molecule type" value="Genomic_DNA"/>
</dbReference>